<dbReference type="Proteomes" id="UP000262802">
    <property type="component" value="Chromosome"/>
</dbReference>
<dbReference type="GO" id="GO:0016747">
    <property type="term" value="F:acyltransferase activity, transferring groups other than amino-acyl groups"/>
    <property type="evidence" value="ECO:0007669"/>
    <property type="project" value="InterPro"/>
</dbReference>
<dbReference type="Gene3D" id="3.40.630.30">
    <property type="match status" value="1"/>
</dbReference>
<dbReference type="Pfam" id="PF00583">
    <property type="entry name" value="Acetyltransf_1"/>
    <property type="match status" value="1"/>
</dbReference>
<sequence length="168" mass="18109">MRPEMPADKEAVFEVNKRAFNRPDEALLVDALRQSPAFVPGLSLVAEAAGQVVGHILFTIIKIEQPGREPITSLALAPMAVLPEWQGQGLGTQLVQRGLEQARALGCRSVIVLGHEHYYPRFGFRPAQEWGISAPFAVPAAAFMALELVPGALAGVQGVVRYAPEFGL</sequence>
<dbReference type="InterPro" id="IPR050276">
    <property type="entry name" value="MshD_Acetyltransferase"/>
</dbReference>
<dbReference type="KEGG" id="hyh:D3Y59_07205"/>
<keyword evidence="2" id="KW-0808">Transferase</keyword>
<evidence type="ECO:0000313" key="3">
    <source>
        <dbReference type="Proteomes" id="UP000262802"/>
    </source>
</evidence>
<dbReference type="CDD" id="cd04301">
    <property type="entry name" value="NAT_SF"/>
    <property type="match status" value="1"/>
</dbReference>
<feature type="domain" description="N-acetyltransferase" evidence="1">
    <location>
        <begin position="1"/>
        <end position="149"/>
    </location>
</feature>
<accession>A0A3B7R538</accession>
<reference evidence="2 3" key="1">
    <citation type="submission" date="2018-09" db="EMBL/GenBank/DDBJ databases">
        <title>Hymenobacter medium sp. nov., isolated from R2A medium.</title>
        <authorList>
            <person name="Yingchao G."/>
        </authorList>
    </citation>
    <scope>NUCLEOTIDE SEQUENCE [LARGE SCALE GENOMIC DNA]</scope>
    <source>
        <strain evidence="3">sh-6</strain>
    </source>
</reference>
<dbReference type="PANTHER" id="PTHR43617">
    <property type="entry name" value="L-AMINO ACID N-ACETYLTRANSFERASE"/>
    <property type="match status" value="1"/>
</dbReference>
<evidence type="ECO:0000259" key="1">
    <source>
        <dbReference type="PROSITE" id="PS51186"/>
    </source>
</evidence>
<keyword evidence="3" id="KW-1185">Reference proteome</keyword>
<dbReference type="OrthoDB" id="9797178at2"/>
<organism evidence="2 3">
    <name type="scientific">Hymenobacter oligotrophus</name>
    <dbReference type="NCBI Taxonomy" id="2319843"/>
    <lineage>
        <taxon>Bacteria</taxon>
        <taxon>Pseudomonadati</taxon>
        <taxon>Bacteroidota</taxon>
        <taxon>Cytophagia</taxon>
        <taxon>Cytophagales</taxon>
        <taxon>Hymenobacteraceae</taxon>
        <taxon>Hymenobacter</taxon>
    </lineage>
</organism>
<gene>
    <name evidence="2" type="ORF">D3Y59_07205</name>
</gene>
<dbReference type="EMBL" id="CP032317">
    <property type="protein sequence ID" value="AYA38842.1"/>
    <property type="molecule type" value="Genomic_DNA"/>
</dbReference>
<dbReference type="InterPro" id="IPR016181">
    <property type="entry name" value="Acyl_CoA_acyltransferase"/>
</dbReference>
<protein>
    <submittedName>
        <fullName evidence="2">N-acetyltransferase</fullName>
    </submittedName>
</protein>
<dbReference type="PANTHER" id="PTHR43617:SF2">
    <property type="entry name" value="UPF0039 PROTEIN SLL0451"/>
    <property type="match status" value="1"/>
</dbReference>
<proteinExistence type="predicted"/>
<dbReference type="PROSITE" id="PS51186">
    <property type="entry name" value="GNAT"/>
    <property type="match status" value="1"/>
</dbReference>
<evidence type="ECO:0000313" key="2">
    <source>
        <dbReference type="EMBL" id="AYA38842.1"/>
    </source>
</evidence>
<dbReference type="SUPFAM" id="SSF55729">
    <property type="entry name" value="Acyl-CoA N-acyltransferases (Nat)"/>
    <property type="match status" value="1"/>
</dbReference>
<dbReference type="AlphaFoldDB" id="A0A3B7R538"/>
<dbReference type="InterPro" id="IPR000182">
    <property type="entry name" value="GNAT_dom"/>
</dbReference>
<name>A0A3B7R538_9BACT</name>